<comment type="caution">
    <text evidence="1">The sequence shown here is derived from an EMBL/GenBank/DDBJ whole genome shotgun (WGS) entry which is preliminary data.</text>
</comment>
<reference evidence="1 2" key="1">
    <citation type="submission" date="2016-02" db="EMBL/GenBank/DDBJ databases">
        <title>Draft genome sequence of Polaribacter atrinae KACC17473.</title>
        <authorList>
            <person name="Shin S.-K."/>
            <person name="Yi H."/>
        </authorList>
    </citation>
    <scope>NUCLEOTIDE SEQUENCE [LARGE SCALE GENOMIC DNA]</scope>
    <source>
        <strain evidence="1 2">KACC 17473</strain>
    </source>
</reference>
<name>A0A176SZ14_9FLAO</name>
<organism evidence="1 2">
    <name type="scientific">Polaribacter atrinae</name>
    <dbReference type="NCBI Taxonomy" id="1333662"/>
    <lineage>
        <taxon>Bacteria</taxon>
        <taxon>Pseudomonadati</taxon>
        <taxon>Bacteroidota</taxon>
        <taxon>Flavobacteriia</taxon>
        <taxon>Flavobacteriales</taxon>
        <taxon>Flavobacteriaceae</taxon>
    </lineage>
</organism>
<dbReference type="OrthoDB" id="954652at68336"/>
<gene>
    <name evidence="1" type="ORF">LPB303_16860</name>
</gene>
<protein>
    <submittedName>
        <fullName evidence="1">Uncharacterized protein</fullName>
    </submittedName>
</protein>
<accession>A0A176SZ14</accession>
<evidence type="ECO:0000313" key="2">
    <source>
        <dbReference type="Proteomes" id="UP000076923"/>
    </source>
</evidence>
<evidence type="ECO:0000313" key="1">
    <source>
        <dbReference type="EMBL" id="OAD40671.1"/>
    </source>
</evidence>
<dbReference type="Proteomes" id="UP000076923">
    <property type="component" value="Unassembled WGS sequence"/>
</dbReference>
<dbReference type="AlphaFoldDB" id="A0A176SZ14"/>
<keyword evidence="2" id="KW-1185">Reference proteome</keyword>
<dbReference type="EMBL" id="LVWE01000087">
    <property type="protein sequence ID" value="OAD40671.1"/>
    <property type="molecule type" value="Genomic_DNA"/>
</dbReference>
<sequence>MKIYTPNDGMNGYKGFKRKFDFFIQQYGEDVFNEIKMETLNSPNVINLYRSLENKYYPTAENIMNVTSEVNYIIKKTIIIIPSKKKYEKKIDYSHICSMIILEHWILNLLPYQEENPLTYNSGDIKKDGFIFMSGVMSIIENEYRELEKKYLD</sequence>
<proteinExistence type="predicted"/>
<dbReference type="RefSeq" id="WP_068453043.1">
    <property type="nucleotide sequence ID" value="NZ_CP150660.1"/>
</dbReference>